<name>A0A0C2GTD2_9BILA</name>
<reference evidence="2 3" key="1">
    <citation type="submission" date="2013-12" db="EMBL/GenBank/DDBJ databases">
        <title>Draft genome of the parsitic nematode Ancylostoma duodenale.</title>
        <authorList>
            <person name="Mitreva M."/>
        </authorList>
    </citation>
    <scope>NUCLEOTIDE SEQUENCE [LARGE SCALE GENOMIC DNA]</scope>
    <source>
        <strain evidence="2 3">Zhejiang</strain>
    </source>
</reference>
<feature type="transmembrane region" description="Helical" evidence="1">
    <location>
        <begin position="20"/>
        <end position="47"/>
    </location>
</feature>
<accession>A0A0C2GTD2</accession>
<evidence type="ECO:0008006" key="4">
    <source>
        <dbReference type="Google" id="ProtNLM"/>
    </source>
</evidence>
<dbReference type="Gene3D" id="1.20.1070.10">
    <property type="entry name" value="Rhodopsin 7-helix transmembrane proteins"/>
    <property type="match status" value="1"/>
</dbReference>
<sequence>MVFFRSITLTALKSEETYNIITKCILYTLVMFVIPFVTLIIVNWRIIVALKQSTRMRNRLSSQKSTQSTTRNVYCWLRDCLRLAPEPLIMKRSPVQQ</sequence>
<proteinExistence type="predicted"/>
<dbReference type="Proteomes" id="UP000054047">
    <property type="component" value="Unassembled WGS sequence"/>
</dbReference>
<evidence type="ECO:0000313" key="3">
    <source>
        <dbReference type="Proteomes" id="UP000054047"/>
    </source>
</evidence>
<keyword evidence="1" id="KW-0472">Membrane</keyword>
<keyword evidence="1" id="KW-0812">Transmembrane</keyword>
<dbReference type="SUPFAM" id="SSF81321">
    <property type="entry name" value="Family A G protein-coupled receptor-like"/>
    <property type="match status" value="1"/>
</dbReference>
<gene>
    <name evidence="2" type="ORF">ANCDUO_07455</name>
</gene>
<dbReference type="OrthoDB" id="10011262at2759"/>
<dbReference type="AlphaFoldDB" id="A0A0C2GTD2"/>
<protein>
    <recommendedName>
        <fullName evidence="4">G-protein coupled receptors family 1 profile domain-containing protein</fullName>
    </recommendedName>
</protein>
<keyword evidence="1" id="KW-1133">Transmembrane helix</keyword>
<dbReference type="EMBL" id="KN729455">
    <property type="protein sequence ID" value="KIH62264.1"/>
    <property type="molecule type" value="Genomic_DNA"/>
</dbReference>
<evidence type="ECO:0000313" key="2">
    <source>
        <dbReference type="EMBL" id="KIH62264.1"/>
    </source>
</evidence>
<keyword evidence="3" id="KW-1185">Reference proteome</keyword>
<evidence type="ECO:0000256" key="1">
    <source>
        <dbReference type="SAM" id="Phobius"/>
    </source>
</evidence>
<organism evidence="2 3">
    <name type="scientific">Ancylostoma duodenale</name>
    <dbReference type="NCBI Taxonomy" id="51022"/>
    <lineage>
        <taxon>Eukaryota</taxon>
        <taxon>Metazoa</taxon>
        <taxon>Ecdysozoa</taxon>
        <taxon>Nematoda</taxon>
        <taxon>Chromadorea</taxon>
        <taxon>Rhabditida</taxon>
        <taxon>Rhabditina</taxon>
        <taxon>Rhabditomorpha</taxon>
        <taxon>Strongyloidea</taxon>
        <taxon>Ancylostomatidae</taxon>
        <taxon>Ancylostomatinae</taxon>
        <taxon>Ancylostoma</taxon>
    </lineage>
</organism>